<evidence type="ECO:0000256" key="1">
    <source>
        <dbReference type="SAM" id="Phobius"/>
    </source>
</evidence>
<sequence length="155" mass="16544">MHPFDAPQPPKLAVLLGYAGLLPFVSGALGIWVIPEGWRVVVLAALLDYAAVILAFMGAIHWGLAMRAQETSEAARIQLGLSVVPPLLGWLAISSGMPVSLALPLCLLAFGGLYAADLRAVKLGLAPQWYPSLRRPLTIIVCLSLLVAWVSVLLR</sequence>
<organism evidence="2 3">
    <name type="scientific">Pseudomonas leptonychotis</name>
    <dbReference type="NCBI Taxonomy" id="2448482"/>
    <lineage>
        <taxon>Bacteria</taxon>
        <taxon>Pseudomonadati</taxon>
        <taxon>Pseudomonadota</taxon>
        <taxon>Gammaproteobacteria</taxon>
        <taxon>Pseudomonadales</taxon>
        <taxon>Pseudomonadaceae</taxon>
        <taxon>Pseudomonas</taxon>
    </lineage>
</organism>
<protein>
    <submittedName>
        <fullName evidence="2">DUF3429 domain-containing protein</fullName>
    </submittedName>
</protein>
<evidence type="ECO:0000313" key="3">
    <source>
        <dbReference type="Proteomes" id="UP000307541"/>
    </source>
</evidence>
<dbReference type="RefSeq" id="WP_136664596.1">
    <property type="nucleotide sequence ID" value="NZ_RFLV01000002.1"/>
</dbReference>
<dbReference type="InterPro" id="IPR021836">
    <property type="entry name" value="DUF3429"/>
</dbReference>
<keyword evidence="1" id="KW-0472">Membrane</keyword>
<dbReference type="EMBL" id="RFLV01000002">
    <property type="protein sequence ID" value="TIH08114.1"/>
    <property type="molecule type" value="Genomic_DNA"/>
</dbReference>
<evidence type="ECO:0000313" key="2">
    <source>
        <dbReference type="EMBL" id="TIH08114.1"/>
    </source>
</evidence>
<dbReference type="PANTHER" id="PTHR15887">
    <property type="entry name" value="TRANSMEMBRANE PROTEIN 69"/>
    <property type="match status" value="1"/>
</dbReference>
<keyword evidence="3" id="KW-1185">Reference proteome</keyword>
<feature type="transmembrane region" description="Helical" evidence="1">
    <location>
        <begin position="40"/>
        <end position="62"/>
    </location>
</feature>
<feature type="transmembrane region" description="Helical" evidence="1">
    <location>
        <begin position="74"/>
        <end position="93"/>
    </location>
</feature>
<keyword evidence="1" id="KW-0812">Transmembrane</keyword>
<dbReference type="Proteomes" id="UP000307541">
    <property type="component" value="Unassembled WGS sequence"/>
</dbReference>
<feature type="transmembrane region" description="Helical" evidence="1">
    <location>
        <begin position="12"/>
        <end position="34"/>
    </location>
</feature>
<dbReference type="OrthoDB" id="8591832at2"/>
<keyword evidence="1" id="KW-1133">Transmembrane helix</keyword>
<comment type="caution">
    <text evidence="2">The sequence shown here is derived from an EMBL/GenBank/DDBJ whole genome shotgun (WGS) entry which is preliminary data.</text>
</comment>
<gene>
    <name evidence="2" type="ORF">D8779_11355</name>
</gene>
<feature type="transmembrane region" description="Helical" evidence="1">
    <location>
        <begin position="137"/>
        <end position="154"/>
    </location>
</feature>
<dbReference type="PANTHER" id="PTHR15887:SF1">
    <property type="entry name" value="TRANSMEMBRANE PROTEIN 69"/>
    <property type="match status" value="1"/>
</dbReference>
<dbReference type="AlphaFoldDB" id="A0A4V4R7V8"/>
<name>A0A4V4R7V8_9PSED</name>
<proteinExistence type="predicted"/>
<reference evidence="2 3" key="1">
    <citation type="submission" date="2018-10" db="EMBL/GenBank/DDBJ databases">
        <title>Pseudomonas leptonychotis sp. nov., isolated from Weddell seals in Antarctica.</title>
        <authorList>
            <person name="Novakova D."/>
            <person name="Svec P."/>
            <person name="Kralova S."/>
            <person name="Kristofova L."/>
            <person name="Zeman M."/>
            <person name="Pantucek R."/>
            <person name="Maslanova I."/>
            <person name="Sedlacek I."/>
        </authorList>
    </citation>
    <scope>NUCLEOTIDE SEQUENCE [LARGE SCALE GENOMIC DNA]</scope>
    <source>
        <strain evidence="2 3">CCM 8849</strain>
    </source>
</reference>
<accession>A0A4V4R7V8</accession>
<dbReference type="Pfam" id="PF11911">
    <property type="entry name" value="DUF3429"/>
    <property type="match status" value="1"/>
</dbReference>